<accession>A0ACD4ZPD7</accession>
<proteinExistence type="predicted"/>
<protein>
    <submittedName>
        <fullName evidence="1">Uncharacterized protein</fullName>
    </submittedName>
</protein>
<name>A0ACD4ZPD7_9ACTN</name>
<dbReference type="EMBL" id="CP109109">
    <property type="protein sequence ID" value="WSC00055.1"/>
    <property type="molecule type" value="Genomic_DNA"/>
</dbReference>
<reference evidence="1" key="1">
    <citation type="submission" date="2022-10" db="EMBL/GenBank/DDBJ databases">
        <title>The complete genomes of actinobacterial strains from the NBC collection.</title>
        <authorList>
            <person name="Joergensen T.S."/>
            <person name="Alvarez Arevalo M."/>
            <person name="Sterndorff E.B."/>
            <person name="Faurdal D."/>
            <person name="Vuksanovic O."/>
            <person name="Mourched A.-S."/>
            <person name="Charusanti P."/>
            <person name="Shaw S."/>
            <person name="Blin K."/>
            <person name="Weber T."/>
        </authorList>
    </citation>
    <scope>NUCLEOTIDE SEQUENCE</scope>
    <source>
        <strain evidence="1">NBC 01771</strain>
    </source>
</reference>
<sequence length="107" mass="11535">MNTLDIATQSPGGAHAVPQPERVELPRNFTFAGKTLRGRRVTEGQLVAIQMSKNDGTDALVAAVRTVIRSAVGEANWLWMNEQLLLGVVEFAEMADVLTQLSGKTGD</sequence>
<keyword evidence="2" id="KW-1185">Reference proteome</keyword>
<evidence type="ECO:0000313" key="1">
    <source>
        <dbReference type="EMBL" id="WSC00055.1"/>
    </source>
</evidence>
<organism evidence="1 2">
    <name type="scientific">Streptomyces scopuliridis</name>
    <dbReference type="NCBI Taxonomy" id="452529"/>
    <lineage>
        <taxon>Bacteria</taxon>
        <taxon>Bacillati</taxon>
        <taxon>Actinomycetota</taxon>
        <taxon>Actinomycetes</taxon>
        <taxon>Kitasatosporales</taxon>
        <taxon>Streptomycetaceae</taxon>
        <taxon>Streptomyces</taxon>
    </lineage>
</organism>
<gene>
    <name evidence="1" type="ORF">OG835_25720</name>
</gene>
<dbReference type="Proteomes" id="UP001348369">
    <property type="component" value="Chromosome"/>
</dbReference>
<evidence type="ECO:0000313" key="2">
    <source>
        <dbReference type="Proteomes" id="UP001348369"/>
    </source>
</evidence>